<evidence type="ECO:0008006" key="3">
    <source>
        <dbReference type="Google" id="ProtNLM"/>
    </source>
</evidence>
<evidence type="ECO:0000313" key="2">
    <source>
        <dbReference type="Proteomes" id="UP001156670"/>
    </source>
</evidence>
<accession>A0ABQ5XVU4</accession>
<keyword evidence="2" id="KW-1185">Reference proteome</keyword>
<protein>
    <recommendedName>
        <fullName evidence="3">Pyocin activator protein PrtN</fullName>
    </recommendedName>
</protein>
<dbReference type="EMBL" id="BSOB01000046">
    <property type="protein sequence ID" value="GLQ94444.1"/>
    <property type="molecule type" value="Genomic_DNA"/>
</dbReference>
<comment type="caution">
    <text evidence="1">The sequence shown here is derived from an EMBL/GenBank/DDBJ whole genome shotgun (WGS) entry which is preliminary data.</text>
</comment>
<sequence length="101" mass="10653">MQNKVSRQVTLSRINELEEQLLRLYGPLITGANLVKCLAYPSASALRQAACRGALPVPVVTIEGRRGRFACAKHVAAWLASTELSASYGEATAGIAAGNPS</sequence>
<gene>
    <name evidence="1" type="ORF">GCM10007901_33960</name>
</gene>
<name>A0ABQ5XVU4_9GAMM</name>
<evidence type="ECO:0000313" key="1">
    <source>
        <dbReference type="EMBL" id="GLQ94444.1"/>
    </source>
</evidence>
<organism evidence="1 2">
    <name type="scientific">Dyella acidisoli</name>
    <dbReference type="NCBI Taxonomy" id="1867834"/>
    <lineage>
        <taxon>Bacteria</taxon>
        <taxon>Pseudomonadati</taxon>
        <taxon>Pseudomonadota</taxon>
        <taxon>Gammaproteobacteria</taxon>
        <taxon>Lysobacterales</taxon>
        <taxon>Rhodanobacteraceae</taxon>
        <taxon>Dyella</taxon>
    </lineage>
</organism>
<reference evidence="2" key="1">
    <citation type="journal article" date="2019" name="Int. J. Syst. Evol. Microbiol.">
        <title>The Global Catalogue of Microorganisms (GCM) 10K type strain sequencing project: providing services to taxonomists for standard genome sequencing and annotation.</title>
        <authorList>
            <consortium name="The Broad Institute Genomics Platform"/>
            <consortium name="The Broad Institute Genome Sequencing Center for Infectious Disease"/>
            <person name="Wu L."/>
            <person name="Ma J."/>
        </authorList>
    </citation>
    <scope>NUCLEOTIDE SEQUENCE [LARGE SCALE GENOMIC DNA]</scope>
    <source>
        <strain evidence="2">NBRC 111980</strain>
    </source>
</reference>
<dbReference type="Proteomes" id="UP001156670">
    <property type="component" value="Unassembled WGS sequence"/>
</dbReference>
<proteinExistence type="predicted"/>